<dbReference type="Proteomes" id="UP000177025">
    <property type="component" value="Unassembled WGS sequence"/>
</dbReference>
<feature type="domain" description="Gingipain propeptide" evidence="4">
    <location>
        <begin position="26"/>
        <end position="227"/>
    </location>
</feature>
<organism evidence="5 6">
    <name type="scientific">candidate division WOR-3 bacterium RBG_13_43_14</name>
    <dbReference type="NCBI Taxonomy" id="1802590"/>
    <lineage>
        <taxon>Bacteria</taxon>
        <taxon>Bacteria division WOR-3</taxon>
    </lineage>
</organism>
<feature type="domain" description="CARDB" evidence="3">
    <location>
        <begin position="634"/>
        <end position="750"/>
    </location>
</feature>
<dbReference type="Gene3D" id="3.40.50.10390">
    <property type="entry name" value="Gingipain r, domain 1"/>
    <property type="match status" value="1"/>
</dbReference>
<dbReference type="InterPro" id="IPR038490">
    <property type="entry name" value="Gingipain_propep_sf"/>
</dbReference>
<dbReference type="InterPro" id="IPR028994">
    <property type="entry name" value="Integrin_alpha_N"/>
</dbReference>
<evidence type="ECO:0000259" key="3">
    <source>
        <dbReference type="Pfam" id="PF07705"/>
    </source>
</evidence>
<gene>
    <name evidence="5" type="ORF">A2Y85_08355</name>
</gene>
<dbReference type="Pfam" id="PF07705">
    <property type="entry name" value="CARDB"/>
    <property type="match status" value="1"/>
</dbReference>
<dbReference type="AlphaFoldDB" id="A0A1F4U2N9"/>
<dbReference type="EMBL" id="MEUM01000149">
    <property type="protein sequence ID" value="OGC39139.1"/>
    <property type="molecule type" value="Genomic_DNA"/>
</dbReference>
<dbReference type="InterPro" id="IPR001769">
    <property type="entry name" value="Gingipain"/>
</dbReference>
<evidence type="ECO:0008006" key="7">
    <source>
        <dbReference type="Google" id="ProtNLM"/>
    </source>
</evidence>
<evidence type="ECO:0000313" key="5">
    <source>
        <dbReference type="EMBL" id="OGC39139.1"/>
    </source>
</evidence>
<protein>
    <recommendedName>
        <fullName evidence="7">Gingipain domain-containing protein</fullName>
    </recommendedName>
</protein>
<dbReference type="Gene3D" id="3.40.50.1460">
    <property type="match status" value="1"/>
</dbReference>
<dbReference type="InterPro" id="IPR013783">
    <property type="entry name" value="Ig-like_fold"/>
</dbReference>
<dbReference type="Pfam" id="PF01364">
    <property type="entry name" value="Peptidase_C25"/>
    <property type="match status" value="1"/>
</dbReference>
<evidence type="ECO:0000256" key="1">
    <source>
        <dbReference type="ARBA" id="ARBA00022729"/>
    </source>
</evidence>
<feature type="domain" description="Gingipain" evidence="2">
    <location>
        <begin position="257"/>
        <end position="623"/>
    </location>
</feature>
<dbReference type="SUPFAM" id="SSF52129">
    <property type="entry name" value="Caspase-like"/>
    <property type="match status" value="1"/>
</dbReference>
<evidence type="ECO:0000259" key="4">
    <source>
        <dbReference type="Pfam" id="PF08126"/>
    </source>
</evidence>
<evidence type="ECO:0000313" key="6">
    <source>
        <dbReference type="Proteomes" id="UP000177025"/>
    </source>
</evidence>
<dbReference type="InterPro" id="IPR012600">
    <property type="entry name" value="Propeptide_C25"/>
</dbReference>
<dbReference type="InterPro" id="IPR011635">
    <property type="entry name" value="CARDB"/>
</dbReference>
<sequence length="1176" mass="133405">MSKFVIILFVFLAVLLGDWIQMSGNELNHEPEIHLLKSDNEGILLSINTYGFYESDTFIDNINFKRVTIPGDPVDVNQNRTGKPQTPFIRLLIAVPDSCEFTLSANVNDNYTLYEDFTLYPIPKLIFEDDNSGTNSGYREEYCYDTLFYNNDTLYPDKFYEVITIGYWRDQRVIEVHIYPFQFNPAQELYYVYNSIDIEISYSGSVVINDKGLGPFEQMGRDILLNYPGVDRDPGPHPPPSVHYYDTLSTEDNIADYIVVSHDYFLLNDFCQYWINEFAQWRVAHNGFDVGIVSMTDVYDEFLDQGSADSAKALRDFLVYAYNNWQAPSMTDGHFAYCLFIGDWDYVPIETCYSGSNIPIANIPYLGADEAVFRDIDADTLNAWEDIMLGRWPVSNIYGELVVIAQKTINYEKYPKLGDWRRRSAQISADWDTFVDDALPYIYNISYDTLPIRWRDNWPQPPESLFADSVHKLMNMGQIITSFYDHSGPIGWNYNYGTWRAESLSNHDSLHVILSYSCNAAMFQFDHPYYDTLAGKIYGNDTMPMWWGWDTCFAECMLWNSEGGAVAFFGCTTPVASGAIWMEPLASILQRQNWIIGPALINHLVCSSHGDDRFCLLGDPALDIGDYSAYPDMPDLVIRPLGMDITLLDPYPYVNSNATIPIKAKAFNIGGDTAYNIVIRIIVMCDENIIFTQSFTIPSIQPLDTTVVVAQWNTGITHPNFTGEIGDCEIIARADPDDLIDESWEFNNTSSIIRKVALYPYESGWPLRVNQLSQPAIADIDNNSTVEIIYVGSDSVYVFNPDGSLYGNWPKCFDNVSSMVIGDINSDNYDEIIAVSENTITAYDRYGNVLNGWPKSIPYSDKRIMGYPALGYISGSRKRQIVVFVAPKNHFVSQQAKILVYNYNGNLLYDMNTSILTRVLRSEGPAISDLDNDGVNDIILSYTNDVENQREIGRIDVFNRYGLQQSFNFGGRTIPAIGYINTDANVDFVVGCADNHIRAYDYTYLQSIWDQSTEGIITSSIALGDIHPFVGGLNGVEAAFGNEASRIHLRERDQGLAIDPWPYEIIPNTMIGISPAITDANRDFIPDIIIGAANNYLYALNYEKALLSPFPLPMFRDFSSPIIGDIDGDQKSEMILCTGDYLHVLEIKNSRTSPYLLDWPQFHHDYQRTGLHGWTY</sequence>
<evidence type="ECO:0000259" key="2">
    <source>
        <dbReference type="Pfam" id="PF01364"/>
    </source>
</evidence>
<keyword evidence="1" id="KW-0732">Signal</keyword>
<dbReference type="InterPro" id="IPR029030">
    <property type="entry name" value="Caspase-like_dom_sf"/>
</dbReference>
<proteinExistence type="predicted"/>
<reference evidence="5 6" key="1">
    <citation type="journal article" date="2016" name="Nat. Commun.">
        <title>Thousands of microbial genomes shed light on interconnected biogeochemical processes in an aquifer system.</title>
        <authorList>
            <person name="Anantharaman K."/>
            <person name="Brown C.T."/>
            <person name="Hug L.A."/>
            <person name="Sharon I."/>
            <person name="Castelle C.J."/>
            <person name="Probst A.J."/>
            <person name="Thomas B.C."/>
            <person name="Singh A."/>
            <person name="Wilkins M.J."/>
            <person name="Karaoz U."/>
            <person name="Brodie E.L."/>
            <person name="Williams K.H."/>
            <person name="Hubbard S.S."/>
            <person name="Banfield J.F."/>
        </authorList>
    </citation>
    <scope>NUCLEOTIDE SEQUENCE [LARGE SCALE GENOMIC DNA]</scope>
</reference>
<name>A0A1F4U2N9_UNCW3</name>
<dbReference type="GO" id="GO:0006508">
    <property type="term" value="P:proteolysis"/>
    <property type="evidence" value="ECO:0007669"/>
    <property type="project" value="InterPro"/>
</dbReference>
<dbReference type="Gene3D" id="2.60.40.10">
    <property type="entry name" value="Immunoglobulins"/>
    <property type="match status" value="1"/>
</dbReference>
<dbReference type="InterPro" id="IPR029031">
    <property type="entry name" value="Gingipain_N_sf"/>
</dbReference>
<dbReference type="Pfam" id="PF08126">
    <property type="entry name" value="Propeptide_C25"/>
    <property type="match status" value="1"/>
</dbReference>
<accession>A0A1F4U2N9</accession>
<comment type="caution">
    <text evidence="5">The sequence shown here is derived from an EMBL/GenBank/DDBJ whole genome shotgun (WGS) entry which is preliminary data.</text>
</comment>
<dbReference type="SUPFAM" id="SSF69318">
    <property type="entry name" value="Integrin alpha N-terminal domain"/>
    <property type="match status" value="1"/>
</dbReference>
<dbReference type="Gene3D" id="2.60.40.3800">
    <property type="match status" value="1"/>
</dbReference>
<dbReference type="GO" id="GO:0004197">
    <property type="term" value="F:cysteine-type endopeptidase activity"/>
    <property type="evidence" value="ECO:0007669"/>
    <property type="project" value="InterPro"/>
</dbReference>